<dbReference type="PANTHER" id="PTHR15735:SF12">
    <property type="entry name" value="CDC42-INTERACTING PROTEIN 4, ISOFORM B"/>
    <property type="match status" value="1"/>
</dbReference>
<gene>
    <name evidence="17" type="ORF">WN48_08911</name>
</gene>
<keyword evidence="4 10" id="KW-0728">SH3 domain</keyword>
<feature type="compositionally biased region" description="Polar residues" evidence="13">
    <location>
        <begin position="710"/>
        <end position="727"/>
    </location>
</feature>
<evidence type="ECO:0000313" key="18">
    <source>
        <dbReference type="Proteomes" id="UP000250275"/>
    </source>
</evidence>
<feature type="domain" description="F-BAR" evidence="15">
    <location>
        <begin position="154"/>
        <end position="421"/>
    </location>
</feature>
<keyword evidence="7" id="KW-0254">Endocytosis</keyword>
<dbReference type="InterPro" id="IPR001452">
    <property type="entry name" value="SH3_domain"/>
</dbReference>
<dbReference type="Gene3D" id="1.20.1270.60">
    <property type="entry name" value="Arfaptin homology (AH) domain/BAR domain"/>
    <property type="match status" value="1"/>
</dbReference>
<dbReference type="FunFam" id="2.30.30.40:FF:000203">
    <property type="entry name" value="Cdc42-interacting protein 4, isoform F"/>
    <property type="match status" value="1"/>
</dbReference>
<dbReference type="InterPro" id="IPR036028">
    <property type="entry name" value="SH3-like_dom_sf"/>
</dbReference>
<accession>A0A310SUJ4</accession>
<feature type="compositionally biased region" description="Polar residues" evidence="13">
    <location>
        <begin position="623"/>
        <end position="643"/>
    </location>
</feature>
<dbReference type="InterPro" id="IPR057870">
    <property type="entry name" value="HR1_TOCA"/>
</dbReference>
<evidence type="ECO:0000256" key="8">
    <source>
        <dbReference type="ARBA" id="ARBA00023054"/>
    </source>
</evidence>
<evidence type="ECO:0000259" key="16">
    <source>
        <dbReference type="PROSITE" id="PS51860"/>
    </source>
</evidence>
<dbReference type="GO" id="GO:0006897">
    <property type="term" value="P:endocytosis"/>
    <property type="evidence" value="ECO:0007669"/>
    <property type="project" value="UniProtKB-KW"/>
</dbReference>
<feature type="domain" description="REM-1" evidence="16">
    <location>
        <begin position="539"/>
        <end position="616"/>
    </location>
</feature>
<feature type="region of interest" description="Disordered" evidence="13">
    <location>
        <begin position="1"/>
        <end position="24"/>
    </location>
</feature>
<comment type="similarity">
    <text evidence="3">Belongs to the FNBP1 family.</text>
</comment>
<protein>
    <submittedName>
        <fullName evidence="17">Formin-binding protein 1-like</fullName>
    </submittedName>
</protein>
<evidence type="ECO:0000256" key="11">
    <source>
        <dbReference type="PROSITE-ProRule" id="PRU01077"/>
    </source>
</evidence>
<evidence type="ECO:0000256" key="1">
    <source>
        <dbReference type="ARBA" id="ARBA00004236"/>
    </source>
</evidence>
<dbReference type="InterPro" id="IPR001060">
    <property type="entry name" value="FCH_dom"/>
</dbReference>
<keyword evidence="5" id="KW-1003">Cell membrane</keyword>
<dbReference type="PROSITE" id="PS51860">
    <property type="entry name" value="REM_1"/>
    <property type="match status" value="1"/>
</dbReference>
<organism evidence="17 18">
    <name type="scientific">Eufriesea mexicana</name>
    <dbReference type="NCBI Taxonomy" id="516756"/>
    <lineage>
        <taxon>Eukaryota</taxon>
        <taxon>Metazoa</taxon>
        <taxon>Ecdysozoa</taxon>
        <taxon>Arthropoda</taxon>
        <taxon>Hexapoda</taxon>
        <taxon>Insecta</taxon>
        <taxon>Pterygota</taxon>
        <taxon>Neoptera</taxon>
        <taxon>Endopterygota</taxon>
        <taxon>Hymenoptera</taxon>
        <taxon>Apocrita</taxon>
        <taxon>Aculeata</taxon>
        <taxon>Apoidea</taxon>
        <taxon>Anthophila</taxon>
        <taxon>Apidae</taxon>
        <taxon>Eufriesea</taxon>
    </lineage>
</organism>
<comment type="subcellular location">
    <subcellularLocation>
        <location evidence="1">Cell membrane</location>
    </subcellularLocation>
    <subcellularLocation>
        <location evidence="2">Cytoplasm</location>
    </subcellularLocation>
</comment>
<dbReference type="SUPFAM" id="SSF103657">
    <property type="entry name" value="BAR/IMD domain-like"/>
    <property type="match status" value="1"/>
</dbReference>
<keyword evidence="9" id="KW-0472">Membrane</keyword>
<dbReference type="FunFam" id="1.20.1270.60:FF:000002">
    <property type="entry name" value="Formin-binding protein 1-like isoform 1"/>
    <property type="match status" value="1"/>
</dbReference>
<dbReference type="InterPro" id="IPR031160">
    <property type="entry name" value="F_BAR_dom"/>
</dbReference>
<feature type="compositionally biased region" description="Polar residues" evidence="13">
    <location>
        <begin position="13"/>
        <end position="24"/>
    </location>
</feature>
<feature type="region of interest" description="Disordered" evidence="13">
    <location>
        <begin position="623"/>
        <end position="691"/>
    </location>
</feature>
<dbReference type="InterPro" id="IPR027267">
    <property type="entry name" value="AH/BAR_dom_sf"/>
</dbReference>
<evidence type="ECO:0000259" key="14">
    <source>
        <dbReference type="PROSITE" id="PS50002"/>
    </source>
</evidence>
<dbReference type="PROSITE" id="PS50002">
    <property type="entry name" value="SH3"/>
    <property type="match status" value="1"/>
</dbReference>
<dbReference type="OrthoDB" id="8783038at2759"/>
<dbReference type="GO" id="GO:0007165">
    <property type="term" value="P:signal transduction"/>
    <property type="evidence" value="ECO:0007669"/>
    <property type="project" value="InterPro"/>
</dbReference>
<dbReference type="PROSITE" id="PS51741">
    <property type="entry name" value="F_BAR"/>
    <property type="match status" value="1"/>
</dbReference>
<evidence type="ECO:0000256" key="2">
    <source>
        <dbReference type="ARBA" id="ARBA00004496"/>
    </source>
</evidence>
<dbReference type="CDD" id="cd07653">
    <property type="entry name" value="F-BAR_CIP4-like"/>
    <property type="match status" value="1"/>
</dbReference>
<dbReference type="SUPFAM" id="SSF50044">
    <property type="entry name" value="SH3-domain"/>
    <property type="match status" value="1"/>
</dbReference>
<evidence type="ECO:0000256" key="7">
    <source>
        <dbReference type="ARBA" id="ARBA00022583"/>
    </source>
</evidence>
<dbReference type="AlphaFoldDB" id="A0A310SUJ4"/>
<evidence type="ECO:0000313" key="17">
    <source>
        <dbReference type="EMBL" id="OAD61818.1"/>
    </source>
</evidence>
<dbReference type="SMART" id="SM00055">
    <property type="entry name" value="FCH"/>
    <property type="match status" value="1"/>
</dbReference>
<feature type="domain" description="SH3" evidence="14">
    <location>
        <begin position="743"/>
        <end position="805"/>
    </location>
</feature>
<evidence type="ECO:0000256" key="3">
    <source>
        <dbReference type="ARBA" id="ARBA00009426"/>
    </source>
</evidence>
<evidence type="ECO:0000259" key="15">
    <source>
        <dbReference type="PROSITE" id="PS51741"/>
    </source>
</evidence>
<evidence type="ECO:0000256" key="10">
    <source>
        <dbReference type="PROSITE-ProRule" id="PRU00192"/>
    </source>
</evidence>
<dbReference type="Gene3D" id="2.30.30.40">
    <property type="entry name" value="SH3 Domains"/>
    <property type="match status" value="1"/>
</dbReference>
<evidence type="ECO:0000256" key="12">
    <source>
        <dbReference type="SAM" id="Coils"/>
    </source>
</evidence>
<evidence type="ECO:0000256" key="4">
    <source>
        <dbReference type="ARBA" id="ARBA00022443"/>
    </source>
</evidence>
<dbReference type="CDD" id="cd11619">
    <property type="entry name" value="HR1_CIP4-like"/>
    <property type="match status" value="1"/>
</dbReference>
<keyword evidence="8 11" id="KW-0175">Coiled coil</keyword>
<feature type="compositionally biased region" description="Low complexity" evidence="13">
    <location>
        <begin position="659"/>
        <end position="673"/>
    </location>
</feature>
<dbReference type="EMBL" id="KQ760132">
    <property type="protein sequence ID" value="OAD61818.1"/>
    <property type="molecule type" value="Genomic_DNA"/>
</dbReference>
<reference evidence="17 18" key="1">
    <citation type="submission" date="2015-07" db="EMBL/GenBank/DDBJ databases">
        <title>The genome of Eufriesea mexicana.</title>
        <authorList>
            <person name="Pan H."/>
            <person name="Kapheim K."/>
        </authorList>
    </citation>
    <scope>NUCLEOTIDE SEQUENCE [LARGE SCALE GENOMIC DNA]</scope>
    <source>
        <strain evidence="17">0111107269</strain>
        <tissue evidence="17">Whole body</tissue>
    </source>
</reference>
<dbReference type="Proteomes" id="UP000250275">
    <property type="component" value="Unassembled WGS sequence"/>
</dbReference>
<sequence>MSEEEEREKEAEGNTTLDAGRGTWTTVSRISGTSSRTRNSARWRWPNLSPGDDLTDLNSLRLARLGRRCKCTSLKKVEPHGVSHRAVDVAACVFHLSTCGTENAGLVVGKLASDSLVRIRKGSISSVEKDRMLEQECEYFCSSKPCFTTPRNSQSTSTYFVHVFLLQDQYENLSLHTQKGIEFLERYGHFIRDRCAIEVEYAAKLRRLVKSYQPKKKEEEDYQYSPCRAFKMELNEVNDQAGQREVIAENLQANVLRELNILVKDFKEDRKKQLQEGARLMANLTGQIGNLERARKAYEKAFREAERAVENYQRADADLNLSRAEVEKQRMNMTLKTQQSEEAKTEYANQLQRTNDMQTQHYHTAMPKVFQHLQELDEKRIKNMRNYMLKSVEIERAVAPIIAQCLDGIEKAANEINEKKDTLLVIERYKSGFQPPGDFPFEDLSVAKTYDSNSQLSQPMMQPIHNHHLTAKGTVSGSKIKKRVGLFGIFSSNKSSCVIHMFVNRAFVHVFSLSLSKSVRTSKNNVPGYGDGAKEDCSDLPPNQRKKRLQQRLDEIQAKIQQETAARDGLMKMKGVYEQNPALGDPMSIEGQLNQSSNKLDKLGADLAKFQGYLDEAMRAGISLSSPSQAPRKPTSNGSATRPLSSRRSSHSGGEESLSRSASDSSVSNANANQPIHKKSAPGTPQPTHGLEFLTRPIRHAFRFTVLMHSSTNSPESGLGESRTSLPGSGGEEYYVDEIDAQPPLGTCRALYPFDATSEGSIPMYDGEELYMIELDQGDGWTRVRRISQPIEGFVPTSYIECHLYNT</sequence>
<evidence type="ECO:0000256" key="6">
    <source>
        <dbReference type="ARBA" id="ARBA00022490"/>
    </source>
</evidence>
<feature type="coiled-coil region" evidence="12">
    <location>
        <begin position="256"/>
        <end position="341"/>
    </location>
</feature>
<dbReference type="GO" id="GO:0005886">
    <property type="term" value="C:plasma membrane"/>
    <property type="evidence" value="ECO:0007669"/>
    <property type="project" value="UniProtKB-SubCell"/>
</dbReference>
<dbReference type="PANTHER" id="PTHR15735">
    <property type="entry name" value="FCH AND DOUBLE SH3 DOMAINS PROTEIN"/>
    <property type="match status" value="1"/>
</dbReference>
<proteinExistence type="inferred from homology"/>
<dbReference type="Pfam" id="PF25610">
    <property type="entry name" value="HR1_TOCA"/>
    <property type="match status" value="1"/>
</dbReference>
<keyword evidence="6" id="KW-0963">Cytoplasm</keyword>
<dbReference type="GO" id="GO:0005737">
    <property type="term" value="C:cytoplasm"/>
    <property type="evidence" value="ECO:0007669"/>
    <property type="project" value="UniProtKB-SubCell"/>
</dbReference>
<dbReference type="SMART" id="SM00326">
    <property type="entry name" value="SH3"/>
    <property type="match status" value="1"/>
</dbReference>
<name>A0A310SUJ4_9HYME</name>
<feature type="region of interest" description="Disordered" evidence="13">
    <location>
        <begin position="710"/>
        <end position="733"/>
    </location>
</feature>
<keyword evidence="18" id="KW-1185">Reference proteome</keyword>
<dbReference type="CDD" id="cd11911">
    <property type="entry name" value="SH3_CIP4-like"/>
    <property type="match status" value="1"/>
</dbReference>
<feature type="region of interest" description="Disordered" evidence="13">
    <location>
        <begin position="522"/>
        <end position="543"/>
    </location>
</feature>
<dbReference type="InterPro" id="IPR011072">
    <property type="entry name" value="HR1_rho-bd"/>
</dbReference>
<evidence type="ECO:0000256" key="9">
    <source>
        <dbReference type="ARBA" id="ARBA00023136"/>
    </source>
</evidence>
<dbReference type="Pfam" id="PF00611">
    <property type="entry name" value="FCH"/>
    <property type="match status" value="1"/>
</dbReference>
<evidence type="ECO:0000256" key="13">
    <source>
        <dbReference type="SAM" id="MobiDB-lite"/>
    </source>
</evidence>
<evidence type="ECO:0000256" key="5">
    <source>
        <dbReference type="ARBA" id="ARBA00022475"/>
    </source>
</evidence>
<dbReference type="Pfam" id="PF00018">
    <property type="entry name" value="SH3_1"/>
    <property type="match status" value="1"/>
</dbReference>
<dbReference type="Gene3D" id="6.10.140.470">
    <property type="match status" value="1"/>
</dbReference>